<keyword evidence="1" id="KW-0456">Lyase</keyword>
<dbReference type="InterPro" id="IPR000362">
    <property type="entry name" value="Fumarate_lyase_fam"/>
</dbReference>
<sequence>MLADFSLLDPVAAGGDAWAHTTDSAYVQALLDVEAAWVATLADAGLAPEGAAEAVTAAAAVGEYDLVCLAERVRGGANVLIPLLGDLRARTRDHARAAGADEEQVQAAAAVVHRGATSQDIMDTAAMLVAQRAGRALVGQVADASAALARLAEEHRGTLCVARSLTQHAVPTTFGLRAAGWLSGVATAADRVRAAVATLPLQWGGAAGTQAALADYLDRERAQITTAELTSALAHRLGLADPGAPWHTQRMTVTGLGAALADVPAAAGKIANDVLFAARPEVGELGEPTGAGRGGSSAMPQKQNPVLAVTLKQAALAAPSSLAQLYTAVGAANDERPDGGWHAEWSALRTLLRTAGGAAEQLAELTAGLRVHPERMRANLELSGALVVSERIMARLAPHARLTHADRAAVTGKAAITELVQTAAATGQPLGALLREAVPREAVTDAELEALLDPADYLGTADSLIDAHLDAYRKLNLHD</sequence>
<dbReference type="Proteomes" id="UP000625033">
    <property type="component" value="Unassembled WGS sequence"/>
</dbReference>
<dbReference type="AlphaFoldDB" id="A0A931GLD5"/>
<keyword evidence="5" id="KW-1185">Reference proteome</keyword>
<dbReference type="EMBL" id="JADOTZ010000001">
    <property type="protein sequence ID" value="MBG6084349.1"/>
    <property type="molecule type" value="Genomic_DNA"/>
</dbReference>
<dbReference type="Gene3D" id="1.10.275.10">
    <property type="entry name" value="Fumarase/aspartase (N-terminal domain)"/>
    <property type="match status" value="1"/>
</dbReference>
<evidence type="ECO:0000313" key="5">
    <source>
        <dbReference type="Proteomes" id="UP000625033"/>
    </source>
</evidence>
<comment type="similarity">
    <text evidence="2">Belongs to the class-II fumarase/aspartase family.</text>
</comment>
<evidence type="ECO:0000313" key="4">
    <source>
        <dbReference type="EMBL" id="MBG6084349.1"/>
    </source>
</evidence>
<keyword evidence="4" id="KW-0413">Isomerase</keyword>
<proteinExistence type="inferred from homology"/>
<dbReference type="PROSITE" id="PS00163">
    <property type="entry name" value="FUMARATE_LYASES"/>
    <property type="match status" value="1"/>
</dbReference>
<dbReference type="PRINTS" id="PR00149">
    <property type="entry name" value="FUMRATELYASE"/>
</dbReference>
<protein>
    <submittedName>
        <fullName evidence="4">3-carboxy-cis,cis-muconate cycloisomerase</fullName>
        <ecNumber evidence="4">5.5.1.2</ecNumber>
    </submittedName>
</protein>
<name>A0A931GLD5_9MICC</name>
<dbReference type="InterPro" id="IPR022761">
    <property type="entry name" value="Fumarate_lyase_N"/>
</dbReference>
<dbReference type="InterPro" id="IPR008948">
    <property type="entry name" value="L-Aspartase-like"/>
</dbReference>
<comment type="caution">
    <text evidence="4">The sequence shown here is derived from an EMBL/GenBank/DDBJ whole genome shotgun (WGS) entry which is preliminary data.</text>
</comment>
<dbReference type="GO" id="GO:0047472">
    <property type="term" value="F:3-carboxy-cis,cis-muconate cycloisomerase activity"/>
    <property type="evidence" value="ECO:0007669"/>
    <property type="project" value="UniProtKB-EC"/>
</dbReference>
<dbReference type="SMART" id="SM00998">
    <property type="entry name" value="ADSL_C"/>
    <property type="match status" value="1"/>
</dbReference>
<dbReference type="Gene3D" id="1.10.40.30">
    <property type="entry name" value="Fumarase/aspartase (C-terminal domain)"/>
    <property type="match status" value="1"/>
</dbReference>
<dbReference type="Gene3D" id="1.20.200.10">
    <property type="entry name" value="Fumarase/aspartase (Central domain)"/>
    <property type="match status" value="1"/>
</dbReference>
<dbReference type="InterPro" id="IPR020557">
    <property type="entry name" value="Fumarate_lyase_CS"/>
</dbReference>
<evidence type="ECO:0000256" key="2">
    <source>
        <dbReference type="ARBA" id="ARBA00034772"/>
    </source>
</evidence>
<dbReference type="InterPro" id="IPR019468">
    <property type="entry name" value="AdenyloSucc_lyase_C"/>
</dbReference>
<organism evidence="4 5">
    <name type="scientific">Zhihengliuella flava</name>
    <dbReference type="NCBI Taxonomy" id="1285193"/>
    <lineage>
        <taxon>Bacteria</taxon>
        <taxon>Bacillati</taxon>
        <taxon>Actinomycetota</taxon>
        <taxon>Actinomycetes</taxon>
        <taxon>Micrococcales</taxon>
        <taxon>Micrococcaceae</taxon>
        <taxon>Zhihengliuella</taxon>
    </lineage>
</organism>
<accession>A0A931GLD5</accession>
<dbReference type="PANTHER" id="PTHR43172:SF2">
    <property type="entry name" value="ADENYLOSUCCINATE LYASE C-TERMINAL DOMAIN-CONTAINING PROTEIN"/>
    <property type="match status" value="1"/>
</dbReference>
<dbReference type="SUPFAM" id="SSF48557">
    <property type="entry name" value="L-aspartase-like"/>
    <property type="match status" value="1"/>
</dbReference>
<dbReference type="GO" id="GO:0016829">
    <property type="term" value="F:lyase activity"/>
    <property type="evidence" value="ECO:0007669"/>
    <property type="project" value="UniProtKB-KW"/>
</dbReference>
<feature type="domain" description="Adenylosuccinate lyase C-terminal" evidence="3">
    <location>
        <begin position="384"/>
        <end position="469"/>
    </location>
</feature>
<dbReference type="InterPro" id="IPR024083">
    <property type="entry name" value="Fumarase/histidase_N"/>
</dbReference>
<gene>
    <name evidence="4" type="ORF">IW252_001116</name>
</gene>
<reference evidence="4" key="1">
    <citation type="submission" date="2020-11" db="EMBL/GenBank/DDBJ databases">
        <title>Sequencing the genomes of 1000 actinobacteria strains.</title>
        <authorList>
            <person name="Klenk H.-P."/>
        </authorList>
    </citation>
    <scope>NUCLEOTIDE SEQUENCE</scope>
    <source>
        <strain evidence="4">DSM 26152</strain>
    </source>
</reference>
<dbReference type="PANTHER" id="PTHR43172">
    <property type="entry name" value="ADENYLOSUCCINATE LYASE"/>
    <property type="match status" value="1"/>
</dbReference>
<evidence type="ECO:0000256" key="1">
    <source>
        <dbReference type="ARBA" id="ARBA00023239"/>
    </source>
</evidence>
<dbReference type="RefSeq" id="WP_196835671.1">
    <property type="nucleotide sequence ID" value="NZ_JADOTZ010000001.1"/>
</dbReference>
<dbReference type="EC" id="5.5.1.2" evidence="4"/>
<dbReference type="Pfam" id="PF00206">
    <property type="entry name" value="Lyase_1"/>
    <property type="match status" value="1"/>
</dbReference>
<evidence type="ECO:0000259" key="3">
    <source>
        <dbReference type="SMART" id="SM00998"/>
    </source>
</evidence>